<accession>A0A1B8HDC8</accession>
<gene>
    <name evidence="1" type="ORF">AYY17_19430</name>
</gene>
<dbReference type="Pfam" id="PF05939">
    <property type="entry name" value="Phage_min_tail"/>
    <property type="match status" value="1"/>
</dbReference>
<name>A0A1B8HDC8_9GAMM</name>
<evidence type="ECO:0000313" key="2">
    <source>
        <dbReference type="Proteomes" id="UP000092247"/>
    </source>
</evidence>
<dbReference type="InterPro" id="IPR010265">
    <property type="entry name" value="Phage_lambda_TipM"/>
</dbReference>
<reference evidence="1 2" key="1">
    <citation type="submission" date="2016-06" db="EMBL/GenBank/DDBJ databases">
        <authorList>
            <person name="Kjaerup R.B."/>
            <person name="Dalgaard T.S."/>
            <person name="Juul-Madsen H.R."/>
        </authorList>
    </citation>
    <scope>NUCLEOTIDE SEQUENCE [LARGE SCALE GENOMIC DNA]</scope>
    <source>
        <strain evidence="1 2">GCSL-Mp3</strain>
    </source>
</reference>
<organism evidence="1 2">
    <name type="scientific">Morganella psychrotolerans</name>
    <dbReference type="NCBI Taxonomy" id="368603"/>
    <lineage>
        <taxon>Bacteria</taxon>
        <taxon>Pseudomonadati</taxon>
        <taxon>Pseudomonadota</taxon>
        <taxon>Gammaproteobacteria</taxon>
        <taxon>Enterobacterales</taxon>
        <taxon>Morganellaceae</taxon>
        <taxon>Morganella</taxon>
    </lineage>
</organism>
<dbReference type="RefSeq" id="WP_067423630.1">
    <property type="nucleotide sequence ID" value="NZ_LZEX01000013.1"/>
</dbReference>
<comment type="caution">
    <text evidence="1">The sequence shown here is derived from an EMBL/GenBank/DDBJ whole genome shotgun (WGS) entry which is preliminary data.</text>
</comment>
<dbReference type="AlphaFoldDB" id="A0A1B8HDC8"/>
<dbReference type="EMBL" id="LZEX01000013">
    <property type="protein sequence ID" value="OBU07069.1"/>
    <property type="molecule type" value="Genomic_DNA"/>
</dbReference>
<evidence type="ECO:0000313" key="1">
    <source>
        <dbReference type="EMBL" id="OBU07069.1"/>
    </source>
</evidence>
<dbReference type="Proteomes" id="UP000092247">
    <property type="component" value="Unassembled WGS sequence"/>
</dbReference>
<proteinExistence type="predicted"/>
<protein>
    <submittedName>
        <fullName evidence="1">Phage tail protein</fullName>
    </submittedName>
</protein>
<sequence length="109" mass="12760">MEIFSWRIRPGMRVTSQPRTRVVRFGDGYEARRSDGFNADLKKYNVMLSLPNLESQKVEQFLGRHAGVITFLWKPPHASQQIRVLCREWSFSTGRIRSEITAEFEETLI</sequence>